<proteinExistence type="predicted"/>
<gene>
    <name evidence="1" type="ORF">G7084_00180</name>
</gene>
<keyword evidence="2" id="KW-1185">Reference proteome</keyword>
<name>A0A6G8AXZ2_9LACO</name>
<evidence type="ECO:0000313" key="1">
    <source>
        <dbReference type="EMBL" id="QIL49877.1"/>
    </source>
</evidence>
<dbReference type="Proteomes" id="UP000500741">
    <property type="component" value="Chromosome"/>
</dbReference>
<protein>
    <submittedName>
        <fullName evidence="1">Uncharacterized protein</fullName>
    </submittedName>
</protein>
<dbReference type="EMBL" id="CP049888">
    <property type="protein sequence ID" value="QIL49877.1"/>
    <property type="molecule type" value="Genomic_DNA"/>
</dbReference>
<dbReference type="RefSeq" id="WP_166008934.1">
    <property type="nucleotide sequence ID" value="NZ_CP049888.1"/>
</dbReference>
<accession>A0A6G8AXZ2</accession>
<evidence type="ECO:0000313" key="2">
    <source>
        <dbReference type="Proteomes" id="UP000500741"/>
    </source>
</evidence>
<sequence length="167" mass="19583">MTDKNKVPQAVMGDLKHLRKKYKYAQLIVTDIIDDLRPDSPEDKKNPTALQKWVSQHEMREPDIEGEVYYDYLGVAKLELDIVNFVIYDADNFEVKTPTWVLVAKEKRYTDHHYLVTQNFNGVTAWDRRFGVNRANAIEEATRITDPHIKDMLLELNKDFEAIEVEE</sequence>
<dbReference type="KEGG" id="wco:G7084_00180"/>
<reference evidence="1 2" key="1">
    <citation type="submission" date="2020-03" db="EMBL/GenBank/DDBJ databases">
        <title>Weissella sp. nov., isolated from Cybister lewisianus.</title>
        <authorList>
            <person name="Hyun D.-W."/>
            <person name="Bae J.-W."/>
        </authorList>
    </citation>
    <scope>NUCLEOTIDE SEQUENCE [LARGE SCALE GENOMIC DNA]</scope>
    <source>
        <strain evidence="1 2">HDW19</strain>
    </source>
</reference>
<dbReference type="AlphaFoldDB" id="A0A6G8AXZ2"/>
<organism evidence="1 2">
    <name type="scientific">Weissella coleopterorum</name>
    <dbReference type="NCBI Taxonomy" id="2714949"/>
    <lineage>
        <taxon>Bacteria</taxon>
        <taxon>Bacillati</taxon>
        <taxon>Bacillota</taxon>
        <taxon>Bacilli</taxon>
        <taxon>Lactobacillales</taxon>
        <taxon>Lactobacillaceae</taxon>
        <taxon>Weissella</taxon>
    </lineage>
</organism>